<dbReference type="SUPFAM" id="SSF53300">
    <property type="entry name" value="vWA-like"/>
    <property type="match status" value="1"/>
</dbReference>
<dbReference type="Proteomes" id="UP001596915">
    <property type="component" value="Unassembled WGS sequence"/>
</dbReference>
<dbReference type="PROSITE" id="PS50234">
    <property type="entry name" value="VWFA"/>
    <property type="match status" value="1"/>
</dbReference>
<keyword evidence="4" id="KW-1185">Reference proteome</keyword>
<dbReference type="Pfam" id="PF00092">
    <property type="entry name" value="VWA"/>
    <property type="match status" value="1"/>
</dbReference>
<dbReference type="InterPro" id="IPR002035">
    <property type="entry name" value="VWF_A"/>
</dbReference>
<dbReference type="InterPro" id="IPR036465">
    <property type="entry name" value="vWFA_dom_sf"/>
</dbReference>
<organism evidence="3 4">
    <name type="scientific">Streptomyces sanglieri</name>
    <dbReference type="NCBI Taxonomy" id="193460"/>
    <lineage>
        <taxon>Bacteria</taxon>
        <taxon>Bacillati</taxon>
        <taxon>Actinomycetota</taxon>
        <taxon>Actinomycetes</taxon>
        <taxon>Kitasatosporales</taxon>
        <taxon>Streptomycetaceae</taxon>
        <taxon>Streptomyces</taxon>
    </lineage>
</organism>
<dbReference type="SMART" id="SM00327">
    <property type="entry name" value="VWA"/>
    <property type="match status" value="1"/>
</dbReference>
<sequence>MGRHSLPDDYAGEGSGDGSPPHRRRTVAIATTLVLAVAAGTAVAVQGGLLSFSKSCEDSAVRLSMMTSPDIAPAVRAIADKARKDEARSDGRCLYVTVVARDSYKVADALSDDTRSPDFQIWLPDSDLWLDRAKGSGDSVPITPGDSIASSPVTLAMVPSAAKSLGWPKKNYSWAELTAAAMESDKVRLGSADPARSATGLLALAGIGASSEKQGGDSDTRVAATAKLLAQRMSDGDTQVLETLAQGDSGAEQGNPEHNQAVLLSEQAAFAHNAESTGDGKLDLFYPEDGTPLLNYPYTLVDEASMSTPESRAALRFMTLLDEPASQATLEKHGFRNVDGTADESVVASAGGRKPQPYATAAAAAPTVEELQQTLGMWTITVQSARLTTVVDASGSMATIVPGRNQSRMDVTKASLIQALNQFTPNDEIGLWEFATTLDGDKDYRRLMPTARLGDPAKGGGTHREKLSAAFAALKPVPGGATGLYDTMLAAYKDAQATYVKGKFNAVVILTDGSNQDNLSISRSALIAELKRIADPERPVPILAIAVGPEADRDEVNEIAKVTGGGGYQVIDPAEIQVVILQAIMTAGQSSHAAQE</sequence>
<comment type="caution">
    <text evidence="3">The sequence shown here is derived from an EMBL/GenBank/DDBJ whole genome shotgun (WGS) entry which is preliminary data.</text>
</comment>
<dbReference type="EMBL" id="JBHTGL010000008">
    <property type="protein sequence ID" value="MFD0628394.1"/>
    <property type="molecule type" value="Genomic_DNA"/>
</dbReference>
<feature type="region of interest" description="Disordered" evidence="1">
    <location>
        <begin position="1"/>
        <end position="23"/>
    </location>
</feature>
<protein>
    <submittedName>
        <fullName evidence="3">Substrate-binding and VWA domain-containing protein</fullName>
    </submittedName>
</protein>
<dbReference type="Gene3D" id="3.40.50.410">
    <property type="entry name" value="von Willebrand factor, type A domain"/>
    <property type="match status" value="1"/>
</dbReference>
<dbReference type="SUPFAM" id="SSF53850">
    <property type="entry name" value="Periplasmic binding protein-like II"/>
    <property type="match status" value="1"/>
</dbReference>
<evidence type="ECO:0000259" key="2">
    <source>
        <dbReference type="PROSITE" id="PS50234"/>
    </source>
</evidence>
<name>A0ABW2X3K4_9ACTN</name>
<feature type="domain" description="VWFA" evidence="2">
    <location>
        <begin position="386"/>
        <end position="584"/>
    </location>
</feature>
<proteinExistence type="predicted"/>
<accession>A0ABW2X3K4</accession>
<evidence type="ECO:0000313" key="3">
    <source>
        <dbReference type="EMBL" id="MFD0628394.1"/>
    </source>
</evidence>
<gene>
    <name evidence="3" type="ORF">ACFQ2K_43030</name>
</gene>
<dbReference type="Pfam" id="PF13531">
    <property type="entry name" value="SBP_bac_11"/>
    <property type="match status" value="1"/>
</dbReference>
<reference evidence="4" key="1">
    <citation type="journal article" date="2019" name="Int. J. Syst. Evol. Microbiol.">
        <title>The Global Catalogue of Microorganisms (GCM) 10K type strain sequencing project: providing services to taxonomists for standard genome sequencing and annotation.</title>
        <authorList>
            <consortium name="The Broad Institute Genomics Platform"/>
            <consortium name="The Broad Institute Genome Sequencing Center for Infectious Disease"/>
            <person name="Wu L."/>
            <person name="Ma J."/>
        </authorList>
    </citation>
    <scope>NUCLEOTIDE SEQUENCE [LARGE SCALE GENOMIC DNA]</scope>
    <source>
        <strain evidence="4">JCM 12607</strain>
    </source>
</reference>
<evidence type="ECO:0000256" key="1">
    <source>
        <dbReference type="SAM" id="MobiDB-lite"/>
    </source>
</evidence>
<evidence type="ECO:0000313" key="4">
    <source>
        <dbReference type="Proteomes" id="UP001596915"/>
    </source>
</evidence>